<dbReference type="RefSeq" id="WP_117141425.1">
    <property type="nucleotide sequence ID" value="NZ_CAKXKJ010000003.1"/>
</dbReference>
<dbReference type="GO" id="GO:0003677">
    <property type="term" value="F:DNA binding"/>
    <property type="evidence" value="ECO:0007669"/>
    <property type="project" value="UniProtKB-KW"/>
</dbReference>
<proteinExistence type="predicted"/>
<dbReference type="InterPro" id="IPR014710">
    <property type="entry name" value="RmlC-like_jellyroll"/>
</dbReference>
<dbReference type="OrthoDB" id="9776746at2"/>
<dbReference type="EMBL" id="QQRQ01000001">
    <property type="protein sequence ID" value="RFT07641.1"/>
    <property type="molecule type" value="Genomic_DNA"/>
</dbReference>
<feature type="domain" description="HTH crp-type" evidence="4">
    <location>
        <begin position="150"/>
        <end position="215"/>
    </location>
</feature>
<dbReference type="Proteomes" id="UP000260649">
    <property type="component" value="Unassembled WGS sequence"/>
</dbReference>
<keyword evidence="2" id="KW-0238">DNA-binding</keyword>
<dbReference type="InterPro" id="IPR050397">
    <property type="entry name" value="Env_Response_Regulators"/>
</dbReference>
<evidence type="ECO:0000256" key="1">
    <source>
        <dbReference type="ARBA" id="ARBA00023015"/>
    </source>
</evidence>
<evidence type="ECO:0000313" key="6">
    <source>
        <dbReference type="Proteomes" id="UP000260649"/>
    </source>
</evidence>
<keyword evidence="3" id="KW-0804">Transcription</keyword>
<dbReference type="SUPFAM" id="SSF46785">
    <property type="entry name" value="Winged helix' DNA-binding domain"/>
    <property type="match status" value="1"/>
</dbReference>
<dbReference type="CDD" id="cd00038">
    <property type="entry name" value="CAP_ED"/>
    <property type="match status" value="1"/>
</dbReference>
<dbReference type="SUPFAM" id="SSF51206">
    <property type="entry name" value="cAMP-binding domain-like"/>
    <property type="match status" value="1"/>
</dbReference>
<sequence>MKQPDDIFSQMLPFWEHLTPQEQMALREASVPSTLPKGTITHRADQDCKGILLLLSGQLRAFLLSEEGREVTLYRVREGETCVLSSSCLMDAIVFDVLIEAIEETHVITLPVTALSPLAQQRPEIELFLYKTASERFSDIMWTMQQILFMGMDRRAAIFLWDESAQKGPVLRITHDEMARYIGSAREVVTKVLKYFAQEGIVALRRGTITILDREKLRRLTGMASVEERTPRPQK</sequence>
<dbReference type="Pfam" id="PF13545">
    <property type="entry name" value="HTH_Crp_2"/>
    <property type="match status" value="1"/>
</dbReference>
<dbReference type="InterPro" id="IPR036390">
    <property type="entry name" value="WH_DNA-bd_sf"/>
</dbReference>
<dbReference type="InterPro" id="IPR000595">
    <property type="entry name" value="cNMP-bd_dom"/>
</dbReference>
<evidence type="ECO:0000256" key="2">
    <source>
        <dbReference type="ARBA" id="ARBA00023125"/>
    </source>
</evidence>
<gene>
    <name evidence="5" type="ORF">DV520_00420</name>
</gene>
<evidence type="ECO:0000313" key="5">
    <source>
        <dbReference type="EMBL" id="RFT07641.1"/>
    </source>
</evidence>
<evidence type="ECO:0000256" key="3">
    <source>
        <dbReference type="ARBA" id="ARBA00023163"/>
    </source>
</evidence>
<dbReference type="AlphaFoldDB" id="A0A3E2B6T4"/>
<dbReference type="InterPro" id="IPR036388">
    <property type="entry name" value="WH-like_DNA-bd_sf"/>
</dbReference>
<keyword evidence="1" id="KW-0805">Transcription regulation</keyword>
<dbReference type="InterPro" id="IPR012318">
    <property type="entry name" value="HTH_CRP"/>
</dbReference>
<reference evidence="5 6" key="1">
    <citation type="submission" date="2018-07" db="EMBL/GenBank/DDBJ databases">
        <title>GABA Modulating Bacteria of the Human Gut Microbiota.</title>
        <authorList>
            <person name="Strandwitz P."/>
            <person name="Kim K.H."/>
            <person name="Terekhova D."/>
            <person name="Liu J.K."/>
            <person name="Sharma A."/>
            <person name="Levering J."/>
            <person name="Mcdonald D."/>
            <person name="Dietrich D."/>
            <person name="Ramadhar T.R."/>
            <person name="Lekbua A."/>
            <person name="Mroue N."/>
            <person name="Liston C."/>
            <person name="Stewart E.J."/>
            <person name="Dubin M.J."/>
            <person name="Zengler K."/>
            <person name="Knight R."/>
            <person name="Gilbert J.A."/>
            <person name="Clardy J."/>
            <person name="Lewis K."/>
        </authorList>
    </citation>
    <scope>NUCLEOTIDE SEQUENCE [LARGE SCALE GENOMIC DNA]</scope>
    <source>
        <strain evidence="5 6">KLE1738</strain>
    </source>
</reference>
<dbReference type="Gene3D" id="2.60.120.10">
    <property type="entry name" value="Jelly Rolls"/>
    <property type="match status" value="1"/>
</dbReference>
<dbReference type="InterPro" id="IPR018490">
    <property type="entry name" value="cNMP-bd_dom_sf"/>
</dbReference>
<comment type="caution">
    <text evidence="5">The sequence shown here is derived from an EMBL/GenBank/DDBJ whole genome shotgun (WGS) entry which is preliminary data.</text>
</comment>
<accession>A0A3E2B6T4</accession>
<dbReference type="Gene3D" id="1.10.10.10">
    <property type="entry name" value="Winged helix-like DNA-binding domain superfamily/Winged helix DNA-binding domain"/>
    <property type="match status" value="1"/>
</dbReference>
<dbReference type="PRINTS" id="PR00034">
    <property type="entry name" value="HTHCRP"/>
</dbReference>
<keyword evidence="6" id="KW-1185">Reference proteome</keyword>
<organism evidence="5 6">
    <name type="scientific">Evtepia gabavorous</name>
    <dbReference type="NCBI Taxonomy" id="2211183"/>
    <lineage>
        <taxon>Bacteria</taxon>
        <taxon>Bacillati</taxon>
        <taxon>Bacillota</taxon>
        <taxon>Clostridia</taxon>
        <taxon>Eubacteriales</taxon>
        <taxon>Evtepia</taxon>
    </lineage>
</organism>
<protein>
    <submittedName>
        <fullName evidence="5">Crp/Fnr family transcriptional regulator</fullName>
    </submittedName>
</protein>
<dbReference type="GO" id="GO:0003700">
    <property type="term" value="F:DNA-binding transcription factor activity"/>
    <property type="evidence" value="ECO:0007669"/>
    <property type="project" value="TreeGrafter"/>
</dbReference>
<dbReference type="SMART" id="SM00419">
    <property type="entry name" value="HTH_CRP"/>
    <property type="match status" value="1"/>
</dbReference>
<dbReference type="PANTHER" id="PTHR24567:SF74">
    <property type="entry name" value="HTH-TYPE TRANSCRIPTIONAL REGULATOR ARCR"/>
    <property type="match status" value="1"/>
</dbReference>
<dbReference type="GO" id="GO:0005829">
    <property type="term" value="C:cytosol"/>
    <property type="evidence" value="ECO:0007669"/>
    <property type="project" value="TreeGrafter"/>
</dbReference>
<dbReference type="GeneID" id="97994197"/>
<name>A0A3E2B6T4_9FIRM</name>
<dbReference type="PROSITE" id="PS51063">
    <property type="entry name" value="HTH_CRP_2"/>
    <property type="match status" value="1"/>
</dbReference>
<evidence type="ECO:0000259" key="4">
    <source>
        <dbReference type="PROSITE" id="PS51063"/>
    </source>
</evidence>
<dbReference type="PANTHER" id="PTHR24567">
    <property type="entry name" value="CRP FAMILY TRANSCRIPTIONAL REGULATORY PROTEIN"/>
    <property type="match status" value="1"/>
</dbReference>